<dbReference type="Pfam" id="PF17766">
    <property type="entry name" value="fn3_6"/>
    <property type="match status" value="1"/>
</dbReference>
<dbReference type="Gene3D" id="2.60.40.2310">
    <property type="match status" value="1"/>
</dbReference>
<comment type="subcellular location">
    <subcellularLocation>
        <location evidence="1">Secreted</location>
    </subcellularLocation>
</comment>
<comment type="similarity">
    <text evidence="2">Belongs to the peptidase S8 family.</text>
</comment>
<name>A0A8K0GRB8_9ROSA</name>
<accession>A0A8K0GRB8</accession>
<comment type="caution">
    <text evidence="5">The sequence shown here is derived from an EMBL/GenBank/DDBJ whole genome shotgun (WGS) entry which is preliminary data.</text>
</comment>
<evidence type="ECO:0000313" key="5">
    <source>
        <dbReference type="EMBL" id="KAF3435579.1"/>
    </source>
</evidence>
<reference evidence="5" key="1">
    <citation type="submission" date="2020-03" db="EMBL/GenBank/DDBJ databases">
        <title>A high-quality chromosome-level genome assembly of a woody plant with both climbing and erect habits, Rhamnella rubrinervis.</title>
        <authorList>
            <person name="Lu Z."/>
            <person name="Yang Y."/>
            <person name="Zhu X."/>
            <person name="Sun Y."/>
        </authorList>
    </citation>
    <scope>NUCLEOTIDE SEQUENCE</scope>
    <source>
        <strain evidence="5">BYM</strain>
        <tissue evidence="5">Leaf</tissue>
    </source>
</reference>
<evidence type="ECO:0000259" key="4">
    <source>
        <dbReference type="Pfam" id="PF17766"/>
    </source>
</evidence>
<evidence type="ECO:0000313" key="6">
    <source>
        <dbReference type="Proteomes" id="UP000796880"/>
    </source>
</evidence>
<evidence type="ECO:0000256" key="1">
    <source>
        <dbReference type="ARBA" id="ARBA00004613"/>
    </source>
</evidence>
<organism evidence="5 6">
    <name type="scientific">Rhamnella rubrinervis</name>
    <dbReference type="NCBI Taxonomy" id="2594499"/>
    <lineage>
        <taxon>Eukaryota</taxon>
        <taxon>Viridiplantae</taxon>
        <taxon>Streptophyta</taxon>
        <taxon>Embryophyta</taxon>
        <taxon>Tracheophyta</taxon>
        <taxon>Spermatophyta</taxon>
        <taxon>Magnoliopsida</taxon>
        <taxon>eudicotyledons</taxon>
        <taxon>Gunneridae</taxon>
        <taxon>Pentapetalae</taxon>
        <taxon>rosids</taxon>
        <taxon>fabids</taxon>
        <taxon>Rosales</taxon>
        <taxon>Rhamnaceae</taxon>
        <taxon>rhamnoid group</taxon>
        <taxon>Rhamneae</taxon>
        <taxon>Rhamnella</taxon>
    </lineage>
</organism>
<evidence type="ECO:0000256" key="3">
    <source>
        <dbReference type="ARBA" id="ARBA00022729"/>
    </source>
</evidence>
<dbReference type="PANTHER" id="PTHR10795">
    <property type="entry name" value="PROPROTEIN CONVERTASE SUBTILISIN/KEXIN"/>
    <property type="match status" value="1"/>
</dbReference>
<dbReference type="AlphaFoldDB" id="A0A8K0GRB8"/>
<keyword evidence="3" id="KW-0732">Signal</keyword>
<dbReference type="OrthoDB" id="206201at2759"/>
<keyword evidence="6" id="KW-1185">Reference proteome</keyword>
<dbReference type="GO" id="GO:0006508">
    <property type="term" value="P:proteolysis"/>
    <property type="evidence" value="ECO:0007669"/>
    <property type="project" value="InterPro"/>
</dbReference>
<evidence type="ECO:0000256" key="2">
    <source>
        <dbReference type="ARBA" id="ARBA00011073"/>
    </source>
</evidence>
<feature type="domain" description="Subtilisin-like protease fibronectin type-III" evidence="4">
    <location>
        <begin position="54"/>
        <end position="112"/>
    </location>
</feature>
<dbReference type="InterPro" id="IPR045051">
    <property type="entry name" value="SBT"/>
</dbReference>
<dbReference type="Gene3D" id="3.40.50.200">
    <property type="entry name" value="Peptidase S8/S53 domain"/>
    <property type="match status" value="1"/>
</dbReference>
<sequence length="151" mass="16334">MTSNVAGTPLDFGAGHVDPNKAMDPGLVYDMEVKDYLNYLCSLNYTDNKSGLSLRLGITLARVLTNVGDYPSVYRAVVNAPKGMKVAVQPQTISFGNKYSRVEFNLTVEVDLGGSEISLDSDYFGNYGFCYGARLMVKHVVTGPIVSAFSA</sequence>
<dbReference type="InterPro" id="IPR041469">
    <property type="entry name" value="Subtilisin-like_FN3"/>
</dbReference>
<dbReference type="Proteomes" id="UP000796880">
    <property type="component" value="Unassembled WGS sequence"/>
</dbReference>
<proteinExistence type="inferred from homology"/>
<gene>
    <name evidence="5" type="ORF">FNV43_RR22669</name>
</gene>
<dbReference type="EMBL" id="VOIH02000010">
    <property type="protein sequence ID" value="KAF3435579.1"/>
    <property type="molecule type" value="Genomic_DNA"/>
</dbReference>
<dbReference type="GO" id="GO:0004252">
    <property type="term" value="F:serine-type endopeptidase activity"/>
    <property type="evidence" value="ECO:0007669"/>
    <property type="project" value="InterPro"/>
</dbReference>
<dbReference type="InterPro" id="IPR036852">
    <property type="entry name" value="Peptidase_S8/S53_dom_sf"/>
</dbReference>
<protein>
    <recommendedName>
        <fullName evidence="4">Subtilisin-like protease fibronectin type-III domain-containing protein</fullName>
    </recommendedName>
</protein>
<dbReference type="GO" id="GO:0005576">
    <property type="term" value="C:extracellular region"/>
    <property type="evidence" value="ECO:0007669"/>
    <property type="project" value="UniProtKB-SubCell"/>
</dbReference>